<dbReference type="EMBL" id="QRUP01000024">
    <property type="protein sequence ID" value="RGR69239.1"/>
    <property type="molecule type" value="Genomic_DNA"/>
</dbReference>
<dbReference type="Proteomes" id="UP000284178">
    <property type="component" value="Unassembled WGS sequence"/>
</dbReference>
<protein>
    <submittedName>
        <fullName evidence="1">Uncharacterized protein</fullName>
    </submittedName>
</protein>
<reference evidence="1 2" key="1">
    <citation type="submission" date="2018-08" db="EMBL/GenBank/DDBJ databases">
        <title>A genome reference for cultivated species of the human gut microbiota.</title>
        <authorList>
            <person name="Zou Y."/>
            <person name="Xue W."/>
            <person name="Luo G."/>
        </authorList>
    </citation>
    <scope>NUCLEOTIDE SEQUENCE [LARGE SCALE GENOMIC DNA]</scope>
    <source>
        <strain evidence="1 2">AF24-29</strain>
    </source>
</reference>
<gene>
    <name evidence="1" type="ORF">DWY25_15240</name>
</gene>
<evidence type="ECO:0000313" key="2">
    <source>
        <dbReference type="Proteomes" id="UP000284178"/>
    </source>
</evidence>
<comment type="caution">
    <text evidence="1">The sequence shown here is derived from an EMBL/GenBank/DDBJ whole genome shotgun (WGS) entry which is preliminary data.</text>
</comment>
<sequence>MLHLLYQTEEVKTIEKKGKFDQRAYITQYQKEHYKRVVCRLSINKDQDIIEVLQNTANVNEFIKDCIREKLDKK</sequence>
<keyword evidence="2" id="KW-1185">Reference proteome</keyword>
<dbReference type="AlphaFoldDB" id="A0A412FM52"/>
<proteinExistence type="predicted"/>
<accession>A0A412FM52</accession>
<organism evidence="1 2">
    <name type="scientific">Holdemania filiformis</name>
    <dbReference type="NCBI Taxonomy" id="61171"/>
    <lineage>
        <taxon>Bacteria</taxon>
        <taxon>Bacillati</taxon>
        <taxon>Bacillota</taxon>
        <taxon>Erysipelotrichia</taxon>
        <taxon>Erysipelotrichales</taxon>
        <taxon>Erysipelotrichaceae</taxon>
        <taxon>Holdemania</taxon>
    </lineage>
</organism>
<name>A0A412FM52_9FIRM</name>
<evidence type="ECO:0000313" key="1">
    <source>
        <dbReference type="EMBL" id="RGR69239.1"/>
    </source>
</evidence>